<dbReference type="Proteomes" id="UP000626554">
    <property type="component" value="Unassembled WGS sequence"/>
</dbReference>
<evidence type="ECO:0000313" key="1">
    <source>
        <dbReference type="EMBL" id="NVO85085.1"/>
    </source>
</evidence>
<comment type="caution">
    <text evidence="1">The sequence shown here is derived from an EMBL/GenBank/DDBJ whole genome shotgun (WGS) entry which is preliminary data.</text>
</comment>
<gene>
    <name evidence="1" type="ORF">HW556_09345</name>
</gene>
<proteinExistence type="predicted"/>
<accession>A0ABX2Q299</accession>
<dbReference type="RefSeq" id="WP_176899756.1">
    <property type="nucleotide sequence ID" value="NZ_JABKAV010000021.1"/>
</dbReference>
<name>A0ABX2Q299_9BACT</name>
<evidence type="ECO:0000313" key="2">
    <source>
        <dbReference type="Proteomes" id="UP000626554"/>
    </source>
</evidence>
<keyword evidence="2" id="KW-1185">Reference proteome</keyword>
<dbReference type="EMBL" id="JABKAV010000021">
    <property type="protein sequence ID" value="NVO85085.1"/>
    <property type="molecule type" value="Genomic_DNA"/>
</dbReference>
<reference evidence="1 2" key="1">
    <citation type="submission" date="2020-05" db="EMBL/GenBank/DDBJ databases">
        <title>Hymenobacter terrestris sp. nov. and Hymenobacter lapidiphilus sp. nov., isolated from regoliths in Antarctica.</title>
        <authorList>
            <person name="Sedlacek I."/>
            <person name="Pantucek R."/>
            <person name="Zeman M."/>
            <person name="Holochova P."/>
            <person name="Kralova S."/>
            <person name="Stankova E."/>
            <person name="Sedo O."/>
            <person name="Micenkova L."/>
            <person name="Svec P."/>
            <person name="Gupta V."/>
            <person name="Sood U."/>
            <person name="Korpole U.S."/>
            <person name="Lal R."/>
        </authorList>
    </citation>
    <scope>NUCLEOTIDE SEQUENCE [LARGE SCALE GENOMIC DNA]</scope>
    <source>
        <strain evidence="1 2">P5252</strain>
    </source>
</reference>
<sequence length="55" mass="6226">MRNNSTNGQRQRQLPGLIEQAHEIQAFDVPLLAVVSMVINQLVGIGMRLFQHRTV</sequence>
<organism evidence="1 2">
    <name type="scientific">Hymenobacter terrestris</name>
    <dbReference type="NCBI Taxonomy" id="2748310"/>
    <lineage>
        <taxon>Bacteria</taxon>
        <taxon>Pseudomonadati</taxon>
        <taxon>Bacteroidota</taxon>
        <taxon>Cytophagia</taxon>
        <taxon>Cytophagales</taxon>
        <taxon>Hymenobacteraceae</taxon>
        <taxon>Hymenobacter</taxon>
    </lineage>
</organism>
<protein>
    <submittedName>
        <fullName evidence="1">Uncharacterized protein</fullName>
    </submittedName>
</protein>